<name>A0A9Q1JT59_9CARY</name>
<evidence type="ECO:0000313" key="1">
    <source>
        <dbReference type="EMBL" id="KAJ8430503.1"/>
    </source>
</evidence>
<dbReference type="OrthoDB" id="1305272at2759"/>
<evidence type="ECO:0000313" key="2">
    <source>
        <dbReference type="Proteomes" id="UP001153076"/>
    </source>
</evidence>
<sequence length="242" mass="26884">MPWALVTRCQKVGELGIPAMKDRNRASLDKLGWRMIIEPTRVWARVLAYKYCGGGKLLHQARPPITPRHSHLWKWITEQWLLVKNNVAMVLGDGRKTRFSLDQWAERSPLLIFATQYVSAAELEKWVHEYWDDKGHHSRGARDIEGGKLVMAVEGESAATNPEHPFALKSNNDTAETLIHWEAPPAGWALLNTDEAAKGNPGVAAGGGGHYGVIRKSGLKALQRTLGSVHGSRRSSKRCSIA</sequence>
<proteinExistence type="predicted"/>
<dbReference type="Proteomes" id="UP001153076">
    <property type="component" value="Unassembled WGS sequence"/>
</dbReference>
<gene>
    <name evidence="1" type="ORF">Cgig2_010833</name>
</gene>
<keyword evidence="2" id="KW-1185">Reference proteome</keyword>
<organism evidence="1 2">
    <name type="scientific">Carnegiea gigantea</name>
    <dbReference type="NCBI Taxonomy" id="171969"/>
    <lineage>
        <taxon>Eukaryota</taxon>
        <taxon>Viridiplantae</taxon>
        <taxon>Streptophyta</taxon>
        <taxon>Embryophyta</taxon>
        <taxon>Tracheophyta</taxon>
        <taxon>Spermatophyta</taxon>
        <taxon>Magnoliopsida</taxon>
        <taxon>eudicotyledons</taxon>
        <taxon>Gunneridae</taxon>
        <taxon>Pentapetalae</taxon>
        <taxon>Caryophyllales</taxon>
        <taxon>Cactineae</taxon>
        <taxon>Cactaceae</taxon>
        <taxon>Cactoideae</taxon>
        <taxon>Echinocereeae</taxon>
        <taxon>Carnegiea</taxon>
    </lineage>
</organism>
<reference evidence="1" key="1">
    <citation type="submission" date="2022-04" db="EMBL/GenBank/DDBJ databases">
        <title>Carnegiea gigantea Genome sequencing and assembly v2.</title>
        <authorList>
            <person name="Copetti D."/>
            <person name="Sanderson M.J."/>
            <person name="Burquez A."/>
            <person name="Wojciechowski M.F."/>
        </authorList>
    </citation>
    <scope>NUCLEOTIDE SEQUENCE</scope>
    <source>
        <strain evidence="1">SGP5-SGP5p</strain>
        <tissue evidence="1">Aerial part</tissue>
    </source>
</reference>
<dbReference type="AlphaFoldDB" id="A0A9Q1JT59"/>
<protein>
    <submittedName>
        <fullName evidence="1">Uncharacterized protein</fullName>
    </submittedName>
</protein>
<dbReference type="EMBL" id="JAKOGI010000788">
    <property type="protein sequence ID" value="KAJ8430503.1"/>
    <property type="molecule type" value="Genomic_DNA"/>
</dbReference>
<accession>A0A9Q1JT59</accession>
<comment type="caution">
    <text evidence="1">The sequence shown here is derived from an EMBL/GenBank/DDBJ whole genome shotgun (WGS) entry which is preliminary data.</text>
</comment>